<name>A0ABP7TJQ3_9SPHN</name>
<gene>
    <name evidence="8" type="ORF">GCM10022281_02360</name>
</gene>
<reference evidence="9" key="1">
    <citation type="journal article" date="2019" name="Int. J. Syst. Evol. Microbiol.">
        <title>The Global Catalogue of Microorganisms (GCM) 10K type strain sequencing project: providing services to taxonomists for standard genome sequencing and annotation.</title>
        <authorList>
            <consortium name="The Broad Institute Genomics Platform"/>
            <consortium name="The Broad Institute Genome Sequencing Center for Infectious Disease"/>
            <person name="Wu L."/>
            <person name="Ma J."/>
        </authorList>
    </citation>
    <scope>NUCLEOTIDE SEQUENCE [LARGE SCALE GENOMIC DNA]</scope>
    <source>
        <strain evidence="9">JCM 17564</strain>
    </source>
</reference>
<evidence type="ECO:0000259" key="7">
    <source>
        <dbReference type="PROSITE" id="PS51462"/>
    </source>
</evidence>
<dbReference type="EMBL" id="BAABBR010000001">
    <property type="protein sequence ID" value="GAA4027223.1"/>
    <property type="molecule type" value="Genomic_DNA"/>
</dbReference>
<comment type="caution">
    <text evidence="8">The sequence shown here is derived from an EMBL/GenBank/DDBJ whole genome shotgun (WGS) entry which is preliminary data.</text>
</comment>
<dbReference type="InterPro" id="IPR015797">
    <property type="entry name" value="NUDIX_hydrolase-like_dom_sf"/>
</dbReference>
<evidence type="ECO:0000256" key="4">
    <source>
        <dbReference type="ARBA" id="ARBA00022801"/>
    </source>
</evidence>
<proteinExistence type="predicted"/>
<accession>A0ABP7TJQ3</accession>
<dbReference type="Pfam" id="PF00293">
    <property type="entry name" value="NUDIX"/>
    <property type="match status" value="1"/>
</dbReference>
<feature type="domain" description="Nudix hydrolase" evidence="7">
    <location>
        <begin position="22"/>
        <end position="167"/>
    </location>
</feature>
<dbReference type="InterPro" id="IPR039121">
    <property type="entry name" value="NUDT19"/>
</dbReference>
<sequence>MGPAFSFGAATRKAAAMSDSEAIPAATLIVMRDRPGLFPEIVMVERPRTMAFAGGAMVFPGGRIDSDDHQGATGLEQAAIRAAVRETAEETGLAVDAAQLVPFARWRPDNVSHRRFDTFFFIAPAPDDSGPLLPQPGECERAIWTTAEAMLDDVRSGSARAIFPTIRNLERLAQFASFADARHHALAHPVEVISPWIEEADGERWLTIPSHLGYPVTRERLDIALRA</sequence>
<evidence type="ECO:0000256" key="6">
    <source>
        <dbReference type="ARBA" id="ARBA00023211"/>
    </source>
</evidence>
<comment type="cofactor">
    <cofactor evidence="1">
        <name>Mn(2+)</name>
        <dbReference type="ChEBI" id="CHEBI:29035"/>
    </cofactor>
</comment>
<evidence type="ECO:0000313" key="8">
    <source>
        <dbReference type="EMBL" id="GAA4027223.1"/>
    </source>
</evidence>
<protein>
    <submittedName>
        <fullName evidence="8">NUDIX hydrolase</fullName>
    </submittedName>
</protein>
<dbReference type="PROSITE" id="PS51462">
    <property type="entry name" value="NUDIX"/>
    <property type="match status" value="1"/>
</dbReference>
<dbReference type="PANTHER" id="PTHR12318:SF0">
    <property type="entry name" value="ACYL-COENZYME A DIPHOSPHATASE NUDT19"/>
    <property type="match status" value="1"/>
</dbReference>
<keyword evidence="5" id="KW-0460">Magnesium</keyword>
<dbReference type="Gene3D" id="3.90.79.10">
    <property type="entry name" value="Nucleoside Triphosphate Pyrophosphohydrolase"/>
    <property type="match status" value="2"/>
</dbReference>
<dbReference type="InterPro" id="IPR000086">
    <property type="entry name" value="NUDIX_hydrolase_dom"/>
</dbReference>
<evidence type="ECO:0000256" key="3">
    <source>
        <dbReference type="ARBA" id="ARBA00022723"/>
    </source>
</evidence>
<organism evidence="8 9">
    <name type="scientific">Sphingomonas rosea</name>
    <dbReference type="NCBI Taxonomy" id="335605"/>
    <lineage>
        <taxon>Bacteria</taxon>
        <taxon>Pseudomonadati</taxon>
        <taxon>Pseudomonadota</taxon>
        <taxon>Alphaproteobacteria</taxon>
        <taxon>Sphingomonadales</taxon>
        <taxon>Sphingomonadaceae</taxon>
        <taxon>Sphingomonas</taxon>
    </lineage>
</organism>
<evidence type="ECO:0000256" key="5">
    <source>
        <dbReference type="ARBA" id="ARBA00022842"/>
    </source>
</evidence>
<keyword evidence="4 8" id="KW-0378">Hydrolase</keyword>
<dbReference type="PANTHER" id="PTHR12318">
    <property type="entry name" value="TESTOSTERONE-REGULATED PROTEIN RP2"/>
    <property type="match status" value="1"/>
</dbReference>
<comment type="cofactor">
    <cofactor evidence="2">
        <name>Mg(2+)</name>
        <dbReference type="ChEBI" id="CHEBI:18420"/>
    </cofactor>
</comment>
<dbReference type="GO" id="GO:0016787">
    <property type="term" value="F:hydrolase activity"/>
    <property type="evidence" value="ECO:0007669"/>
    <property type="project" value="UniProtKB-KW"/>
</dbReference>
<keyword evidence="9" id="KW-1185">Reference proteome</keyword>
<keyword evidence="3" id="KW-0479">Metal-binding</keyword>
<evidence type="ECO:0000313" key="9">
    <source>
        <dbReference type="Proteomes" id="UP001424459"/>
    </source>
</evidence>
<dbReference type="Proteomes" id="UP001424459">
    <property type="component" value="Unassembled WGS sequence"/>
</dbReference>
<dbReference type="CDD" id="cd18870">
    <property type="entry name" value="NUDIX_AcylCoAdiphos_Nudt19"/>
    <property type="match status" value="1"/>
</dbReference>
<evidence type="ECO:0000256" key="2">
    <source>
        <dbReference type="ARBA" id="ARBA00001946"/>
    </source>
</evidence>
<dbReference type="SUPFAM" id="SSF55811">
    <property type="entry name" value="Nudix"/>
    <property type="match status" value="1"/>
</dbReference>
<evidence type="ECO:0000256" key="1">
    <source>
        <dbReference type="ARBA" id="ARBA00001936"/>
    </source>
</evidence>
<keyword evidence="6" id="KW-0464">Manganese</keyword>